<evidence type="ECO:0000256" key="4">
    <source>
        <dbReference type="ARBA" id="ARBA00023134"/>
    </source>
</evidence>
<dbReference type="InterPro" id="IPR027417">
    <property type="entry name" value="P-loop_NTPase"/>
</dbReference>
<keyword evidence="9" id="KW-1185">Reference proteome</keyword>
<keyword evidence="5" id="KW-0472">Membrane</keyword>
<dbReference type="InterPro" id="IPR045063">
    <property type="entry name" value="Dynamin_N"/>
</dbReference>
<dbReference type="CDD" id="cd09912">
    <property type="entry name" value="DLP_2"/>
    <property type="match status" value="2"/>
</dbReference>
<comment type="caution">
    <text evidence="8">The sequence shown here is derived from an EMBL/GenBank/DDBJ whole genome shotgun (WGS) entry which is preliminary data.</text>
</comment>
<dbReference type="SUPFAM" id="SSF52540">
    <property type="entry name" value="P-loop containing nucleoside triphosphate hydrolases"/>
    <property type="match status" value="2"/>
</dbReference>
<reference evidence="8 9" key="1">
    <citation type="submission" date="2018-12" db="EMBL/GenBank/DDBJ databases">
        <title>Bacillus chawlae sp. nov., Bacillus glennii sp. nov., and Bacillus saganii sp. nov. Isolated from the Vehicle Assembly Building at Kennedy Space Center where the Viking Spacecraft were Assembled.</title>
        <authorList>
            <person name="Seuylemezian A."/>
            <person name="Vaishampayan P."/>
        </authorList>
    </citation>
    <scope>NUCLEOTIDE SEQUENCE [LARGE SCALE GENOMIC DNA]</scope>
    <source>
        <strain evidence="8 9">L5</strain>
    </source>
</reference>
<dbReference type="EMBL" id="RYZZ01000013">
    <property type="protein sequence ID" value="RUQ28937.1"/>
    <property type="molecule type" value="Genomic_DNA"/>
</dbReference>
<evidence type="ECO:0000313" key="8">
    <source>
        <dbReference type="EMBL" id="RUQ28937.1"/>
    </source>
</evidence>
<evidence type="ECO:0000256" key="1">
    <source>
        <dbReference type="ARBA" id="ARBA00004370"/>
    </source>
</evidence>
<gene>
    <name evidence="8" type="ORF">ELQ35_10810</name>
</gene>
<evidence type="ECO:0000256" key="5">
    <source>
        <dbReference type="ARBA" id="ARBA00023136"/>
    </source>
</evidence>
<dbReference type="AlphaFoldDB" id="A0A433HKK8"/>
<comment type="subcellular location">
    <subcellularLocation>
        <location evidence="1">Membrane</location>
    </subcellularLocation>
</comment>
<feature type="domain" description="Dynamin N-terminal" evidence="7">
    <location>
        <begin position="48"/>
        <end position="202"/>
    </location>
</feature>
<feature type="domain" description="Dynamin N-terminal" evidence="7">
    <location>
        <begin position="648"/>
        <end position="874"/>
    </location>
</feature>
<keyword evidence="3" id="KW-0378">Hydrolase</keyword>
<organism evidence="8 9">
    <name type="scientific">Peribacillus cavernae</name>
    <dbReference type="NCBI Taxonomy" id="1674310"/>
    <lineage>
        <taxon>Bacteria</taxon>
        <taxon>Bacillati</taxon>
        <taxon>Bacillota</taxon>
        <taxon>Bacilli</taxon>
        <taxon>Bacillales</taxon>
        <taxon>Bacillaceae</taxon>
        <taxon>Peribacillus</taxon>
    </lineage>
</organism>
<keyword evidence="2" id="KW-0547">Nucleotide-binding</keyword>
<evidence type="ECO:0000313" key="9">
    <source>
        <dbReference type="Proteomes" id="UP000267430"/>
    </source>
</evidence>
<dbReference type="GO" id="GO:0003924">
    <property type="term" value="F:GTPase activity"/>
    <property type="evidence" value="ECO:0007669"/>
    <property type="project" value="InterPro"/>
</dbReference>
<dbReference type="Gene3D" id="3.40.50.300">
    <property type="entry name" value="P-loop containing nucleotide triphosphate hydrolases"/>
    <property type="match status" value="2"/>
</dbReference>
<evidence type="ECO:0000256" key="3">
    <source>
        <dbReference type="ARBA" id="ARBA00022801"/>
    </source>
</evidence>
<name>A0A433HKK8_9BACI</name>
<dbReference type="GO" id="GO:0016020">
    <property type="term" value="C:membrane"/>
    <property type="evidence" value="ECO:0007669"/>
    <property type="project" value="UniProtKB-SubCell"/>
</dbReference>
<dbReference type="PANTHER" id="PTHR10465:SF0">
    <property type="entry name" value="SARCALUMENIN"/>
    <property type="match status" value="1"/>
</dbReference>
<dbReference type="GO" id="GO:0005525">
    <property type="term" value="F:GTP binding"/>
    <property type="evidence" value="ECO:0007669"/>
    <property type="project" value="UniProtKB-KW"/>
</dbReference>
<dbReference type="OrthoDB" id="5477114at2"/>
<dbReference type="RefSeq" id="WP_126864855.1">
    <property type="nucleotide sequence ID" value="NZ_JAUSTX010000002.1"/>
</dbReference>
<protein>
    <submittedName>
        <fullName evidence="8">Dynamin family protein</fullName>
    </submittedName>
</protein>
<feature type="region of interest" description="Disordered" evidence="6">
    <location>
        <begin position="565"/>
        <end position="595"/>
    </location>
</feature>
<evidence type="ECO:0000256" key="6">
    <source>
        <dbReference type="SAM" id="MobiDB-lite"/>
    </source>
</evidence>
<dbReference type="PANTHER" id="PTHR10465">
    <property type="entry name" value="TRANSMEMBRANE GTPASE FZO1"/>
    <property type="match status" value="1"/>
</dbReference>
<proteinExistence type="predicted"/>
<evidence type="ECO:0000256" key="2">
    <source>
        <dbReference type="ARBA" id="ARBA00022741"/>
    </source>
</evidence>
<dbReference type="InterPro" id="IPR027094">
    <property type="entry name" value="Mitofusin_fam"/>
</dbReference>
<keyword evidence="4" id="KW-0342">GTP-binding</keyword>
<sequence>MVHQSTKQERDLDTLTALYEAIGSGGDFANAEKMKQLMVKIYNQEFIIAFCGHFSAGKSSMINYLLGEQVLPSSPIPTSANTVKLQRGENYAKVYFFQGKPVLFPAPYDYRAVKKFAKDGESISSITISSSEFPLPETCTVMDTPGIDSTDDAHRVATESALHLANAIFYVMDYNHVQSEVNFQFAKDLMDAGKQVYLIINQIDKHDETELGFINFKSSVSEAFANWGVYPNEIFYTSLRDLQNEENQIEQVKEFIFKQVQMGEDTRSVFDSAERLLENHLLWLKEKLQEENTSAFAILADLPLEDRERITDRLLSLNEEKSRITFHAGSVQEKFEAGLETTLKNAYIMPAQTRDLAKAYLESNQPEFKIGLLFSRKKTEEERVKRQQAILNDLQEKVKTKLEWHLKELAVNTLSEADIHNSSLEQAAQGIEVTVTEQMLASSLKQQVNITGEYVLNYTNELAASIKKEARNQADGFLQELHGHLKKRAAEKIGTIENELAAYIRYQSAFESIRTMKDNLEHTKKALFDLLTNKEIPSSNLDSIQMVTKWIKEDDDAIIKHTDEIEPAQSAGTSQQKNNRKDVPVQQPAQDYHVDKEATGIHGKDRLKKTAANLTNASNLIQPLKGFHSLYRELKEKAERLESQTFTVALFGAFSAGKSSFANALMGENVLPVSPNPTTAAINKILASTADHPHGTATVTLKSADMLLEDVALALSAYDLTARTLEQAYQLARELLKESAAEERGKTHLSFIRAFYQGLPEYQEKLGTKLSVDLDGFRSFAAVESKSCFVDLIELYFDCELTKQGMVLVDTPGADSINARHTGAAFEYIKNSDAILFVTYYNHPFSRADREFLIQLGRVKDSFAMDKMFFIVNAVDLADTSDELEEVMAYVKEHLSGFGIRFPKLFPMSSKGALVEKNAEIPFQHKFLPDSGLEAFQTQFDRFIEHDLTTLALASSKGAILRARQLLGDVIAASKQDERAKQKALAGLDQELLQLKEILSGLNGETEKQRLRKEIEELVFYSKQRVFLRFADFFKESFNPAVIKDDGRDLKAVLQKSLREFFASLGFDLAQEMRATALRSELFVGRLLLEKQTSLDAKGKQIRESLSLREPEALHCETLEFKQAFEDLHVNSFKKELALFKNTKSFFEKNEKAKMSDALQEGLEQPAASYTAAQQERMYSFYSTLFDEELQKLQQEYGSEINEIYSGLRSALEEIIDIPLYEGILEEIKQLT</sequence>
<dbReference type="Proteomes" id="UP000267430">
    <property type="component" value="Unassembled WGS sequence"/>
</dbReference>
<evidence type="ECO:0000259" key="7">
    <source>
        <dbReference type="Pfam" id="PF00350"/>
    </source>
</evidence>
<dbReference type="Pfam" id="PF00350">
    <property type="entry name" value="Dynamin_N"/>
    <property type="match status" value="2"/>
</dbReference>
<accession>A0A433HKK8</accession>